<evidence type="ECO:0000256" key="7">
    <source>
        <dbReference type="RuleBase" id="RU003877"/>
    </source>
</evidence>
<evidence type="ECO:0000256" key="5">
    <source>
        <dbReference type="ARBA" id="ARBA00035201"/>
    </source>
</evidence>
<dbReference type="PANTHER" id="PTHR11545">
    <property type="entry name" value="RIBOSOMAL PROTEIN L13"/>
    <property type="match status" value="1"/>
</dbReference>
<protein>
    <recommendedName>
        <fullName evidence="5 6">Large ribosomal subunit protein uL13</fullName>
    </recommendedName>
</protein>
<dbReference type="AlphaFoldDB" id="A0A6J4UL91"/>
<organism evidence="10">
    <name type="scientific">uncultured Thermomicrobiales bacterium</name>
    <dbReference type="NCBI Taxonomy" id="1645740"/>
    <lineage>
        <taxon>Bacteria</taxon>
        <taxon>Pseudomonadati</taxon>
        <taxon>Thermomicrobiota</taxon>
        <taxon>Thermomicrobia</taxon>
        <taxon>Thermomicrobiales</taxon>
        <taxon>environmental samples</taxon>
    </lineage>
</organism>
<accession>A0A6J4UL91</accession>
<dbReference type="InterPro" id="IPR005823">
    <property type="entry name" value="Ribosomal_uL13_bac-type"/>
</dbReference>
<dbReference type="InterPro" id="IPR023563">
    <property type="entry name" value="Ribosomal_uL13_CS"/>
</dbReference>
<evidence type="ECO:0000256" key="2">
    <source>
        <dbReference type="ARBA" id="ARBA00011838"/>
    </source>
</evidence>
<name>A0A6J4UL91_9BACT</name>
<dbReference type="Gene3D" id="3.90.1180.10">
    <property type="entry name" value="Ribosomal protein L13"/>
    <property type="match status" value="1"/>
</dbReference>
<dbReference type="PROSITE" id="PS00783">
    <property type="entry name" value="RIBOSOMAL_L13"/>
    <property type="match status" value="1"/>
</dbReference>
<evidence type="ECO:0000256" key="9">
    <source>
        <dbReference type="SAM" id="MobiDB-lite"/>
    </source>
</evidence>
<keyword evidence="4 6" id="KW-0687">Ribonucleoprotein</keyword>
<dbReference type="EMBL" id="CADCWM010000339">
    <property type="protein sequence ID" value="CAA9554051.1"/>
    <property type="molecule type" value="Genomic_DNA"/>
</dbReference>
<evidence type="ECO:0000256" key="1">
    <source>
        <dbReference type="ARBA" id="ARBA00006227"/>
    </source>
</evidence>
<feature type="compositionally biased region" description="Low complexity" evidence="9">
    <location>
        <begin position="169"/>
        <end position="179"/>
    </location>
</feature>
<dbReference type="CDD" id="cd00392">
    <property type="entry name" value="Ribosomal_L13"/>
    <property type="match status" value="1"/>
</dbReference>
<dbReference type="GO" id="GO:0003729">
    <property type="term" value="F:mRNA binding"/>
    <property type="evidence" value="ECO:0007669"/>
    <property type="project" value="UniProtKB-ARBA"/>
</dbReference>
<dbReference type="Pfam" id="PF00572">
    <property type="entry name" value="Ribosomal_L13"/>
    <property type="match status" value="1"/>
</dbReference>
<evidence type="ECO:0000256" key="3">
    <source>
        <dbReference type="ARBA" id="ARBA00022980"/>
    </source>
</evidence>
<proteinExistence type="inferred from homology"/>
<dbReference type="InterPro" id="IPR036899">
    <property type="entry name" value="Ribosomal_uL13_sf"/>
</dbReference>
<evidence type="ECO:0000256" key="8">
    <source>
        <dbReference type="RuleBase" id="RU003878"/>
    </source>
</evidence>
<dbReference type="NCBIfam" id="TIGR01066">
    <property type="entry name" value="rplM_bact"/>
    <property type="match status" value="1"/>
</dbReference>
<dbReference type="GO" id="GO:0017148">
    <property type="term" value="P:negative regulation of translation"/>
    <property type="evidence" value="ECO:0007669"/>
    <property type="project" value="TreeGrafter"/>
</dbReference>
<comment type="subunit">
    <text evidence="2 6">Part of the 50S ribosomal subunit.</text>
</comment>
<dbReference type="SUPFAM" id="SSF52161">
    <property type="entry name" value="Ribosomal protein L13"/>
    <property type="match status" value="1"/>
</dbReference>
<evidence type="ECO:0000256" key="4">
    <source>
        <dbReference type="ARBA" id="ARBA00023274"/>
    </source>
</evidence>
<feature type="region of interest" description="Disordered" evidence="9">
    <location>
        <begin position="169"/>
        <end position="188"/>
    </location>
</feature>
<reference evidence="10" key="1">
    <citation type="submission" date="2020-02" db="EMBL/GenBank/DDBJ databases">
        <authorList>
            <person name="Meier V. D."/>
        </authorList>
    </citation>
    <scope>NUCLEOTIDE SEQUENCE</scope>
    <source>
        <strain evidence="10">AVDCRST_MAG88</strain>
    </source>
</reference>
<dbReference type="FunFam" id="3.90.1180.10:FF:000001">
    <property type="entry name" value="50S ribosomal protein L13"/>
    <property type="match status" value="1"/>
</dbReference>
<dbReference type="GO" id="GO:0003735">
    <property type="term" value="F:structural constituent of ribosome"/>
    <property type="evidence" value="ECO:0007669"/>
    <property type="project" value="InterPro"/>
</dbReference>
<dbReference type="InterPro" id="IPR005822">
    <property type="entry name" value="Ribosomal_uL13"/>
</dbReference>
<comment type="similarity">
    <text evidence="1 6 7">Belongs to the universal ribosomal protein uL13 family.</text>
</comment>
<comment type="function">
    <text evidence="6 8">This protein is one of the early assembly proteins of the 50S ribosomal subunit, although it is not seen to bind rRNA by itself. It is important during the early stages of 50S assembly.</text>
</comment>
<gene>
    <name evidence="6 8" type="primary">rplM</name>
    <name evidence="10" type="ORF">AVDCRST_MAG88-968</name>
</gene>
<dbReference type="GO" id="GO:0006412">
    <property type="term" value="P:translation"/>
    <property type="evidence" value="ECO:0007669"/>
    <property type="project" value="UniProtKB-UniRule"/>
</dbReference>
<dbReference type="PANTHER" id="PTHR11545:SF2">
    <property type="entry name" value="LARGE RIBOSOMAL SUBUNIT PROTEIN UL13M"/>
    <property type="match status" value="1"/>
</dbReference>
<evidence type="ECO:0000256" key="6">
    <source>
        <dbReference type="HAMAP-Rule" id="MF_01366"/>
    </source>
</evidence>
<dbReference type="HAMAP" id="MF_01366">
    <property type="entry name" value="Ribosomal_uL13"/>
    <property type="match status" value="1"/>
</dbReference>
<dbReference type="GO" id="GO:0022625">
    <property type="term" value="C:cytosolic large ribosomal subunit"/>
    <property type="evidence" value="ECO:0007669"/>
    <property type="project" value="TreeGrafter"/>
</dbReference>
<evidence type="ECO:0000313" key="10">
    <source>
        <dbReference type="EMBL" id="CAA9554051.1"/>
    </source>
</evidence>
<keyword evidence="3 6" id="KW-0689">Ribosomal protein</keyword>
<sequence length="229" mass="24920">MKALRPKTYSATASEAQAGQRWYVIDAEGQVLGRVATTVAQLLRGKGKPTFTPHMDGGDYVIVINAEKIVTTGDRENQKKYYRHSNYPGGLKTTVLKDLRAKHPARILEFAVRGMLPKGPLGERIYHHMKVYAGPEHPHEAQRPTPLELARDGHKRGQVTAGSFPTEAMTTAAPAQRATTGRRRATGAAATVDVETVVAPTMSLETEDTMVATAESMEDRPQGTTSQGE</sequence>